<protein>
    <submittedName>
        <fullName evidence="3">M20/M25/M40 family metallo-hydrolase</fullName>
    </submittedName>
</protein>
<keyword evidence="1" id="KW-0732">Signal</keyword>
<dbReference type="PANTHER" id="PTHR12147:SF26">
    <property type="entry name" value="PEPTIDASE M28 DOMAIN-CONTAINING PROTEIN"/>
    <property type="match status" value="1"/>
</dbReference>
<dbReference type="GO" id="GO:0006508">
    <property type="term" value="P:proteolysis"/>
    <property type="evidence" value="ECO:0007669"/>
    <property type="project" value="InterPro"/>
</dbReference>
<organism evidence="3 4">
    <name type="scientific">Carboxylicivirga sediminis</name>
    <dbReference type="NCBI Taxonomy" id="2006564"/>
    <lineage>
        <taxon>Bacteria</taxon>
        <taxon>Pseudomonadati</taxon>
        <taxon>Bacteroidota</taxon>
        <taxon>Bacteroidia</taxon>
        <taxon>Marinilabiliales</taxon>
        <taxon>Marinilabiliaceae</taxon>
        <taxon>Carboxylicivirga</taxon>
    </lineage>
</organism>
<evidence type="ECO:0000313" key="4">
    <source>
        <dbReference type="Proteomes" id="UP000679220"/>
    </source>
</evidence>
<evidence type="ECO:0000256" key="1">
    <source>
        <dbReference type="SAM" id="SignalP"/>
    </source>
</evidence>
<dbReference type="SUPFAM" id="SSF53187">
    <property type="entry name" value="Zn-dependent exopeptidases"/>
    <property type="match status" value="1"/>
</dbReference>
<dbReference type="RefSeq" id="WP_212191490.1">
    <property type="nucleotide sequence ID" value="NZ_JAGTAR010000019.1"/>
</dbReference>
<dbReference type="InterPro" id="IPR045175">
    <property type="entry name" value="M28_fam"/>
</dbReference>
<sequence length="517" mass="58373">MKTINMTLFLSLLFTYSSSFAQEHIQRGLATINRNSLEAQLTFLSSDWFEGREATTKGAYMAADYLASLYQTNGLLPFVDNSYFQKVPLLVAHEPHSATISLRTNELEVKYSFPEHLRAERVPASFTIDAAPVWAGYGINTGKLKEVNTAKCKGKIMIRLTGLPIAEEGSQLQQILSQQNQQEWNTVKKQTLEQSEVVAILEYDINDPNLKASIVDTQNHNANAEQLLDKRSSGIYQKSLYMPDEPTKAPYQLKVSKAIIESLIPNFEQFLNNYLADLQNLSINPKVQLSASSLKLEAEAHVELKQCNNVIAMIEGSEKPEEVIVVGAHYDHLGSYNGYIWNGADDNGSGAIGVAAIAKAFMATGLQPKRTIIFANWTAEERGLFGSRYFVKHFKDIDKIKYYHNYDMIGRSYNYEQPDSVVSLLYTKEWAQAETLCKQYNKEYQLGLKINYSAWDNPTSGSDNAPFAQKGIPIMWFHTGGHESYHMPSDHVDRIDWQKLEAIVKTSFLTLWNLANE</sequence>
<reference evidence="3" key="1">
    <citation type="journal article" date="2018" name="Int. J. Syst. Evol. Microbiol.">
        <title>Carboxylicivirga sediminis sp. nov., isolated from coastal sediment.</title>
        <authorList>
            <person name="Wang F.Q."/>
            <person name="Ren L.H."/>
            <person name="Zou R.J."/>
            <person name="Sun Y.Z."/>
            <person name="Liu X.J."/>
            <person name="Jiang F."/>
            <person name="Liu L.J."/>
        </authorList>
    </citation>
    <scope>NUCLEOTIDE SEQUENCE</scope>
    <source>
        <strain evidence="3">JR1</strain>
    </source>
</reference>
<comment type="caution">
    <text evidence="3">The sequence shown here is derived from an EMBL/GenBank/DDBJ whole genome shotgun (WGS) entry which is preliminary data.</text>
</comment>
<dbReference type="InterPro" id="IPR007484">
    <property type="entry name" value="Peptidase_M28"/>
</dbReference>
<dbReference type="Pfam" id="PF04389">
    <property type="entry name" value="Peptidase_M28"/>
    <property type="match status" value="1"/>
</dbReference>
<feature type="domain" description="Peptidase M28" evidence="2">
    <location>
        <begin position="309"/>
        <end position="506"/>
    </location>
</feature>
<proteinExistence type="predicted"/>
<dbReference type="EMBL" id="JAGTAR010000019">
    <property type="protein sequence ID" value="MBR8536461.1"/>
    <property type="molecule type" value="Genomic_DNA"/>
</dbReference>
<reference evidence="3" key="2">
    <citation type="submission" date="2021-04" db="EMBL/GenBank/DDBJ databases">
        <authorList>
            <person name="Zhang T."/>
            <person name="Zhang Y."/>
            <person name="Lu D."/>
            <person name="Zuo D."/>
            <person name="Du Z."/>
        </authorList>
    </citation>
    <scope>NUCLEOTIDE SEQUENCE</scope>
    <source>
        <strain evidence="3">JR1</strain>
    </source>
</reference>
<dbReference type="PANTHER" id="PTHR12147">
    <property type="entry name" value="METALLOPEPTIDASE M28 FAMILY MEMBER"/>
    <property type="match status" value="1"/>
</dbReference>
<accession>A0A941IX56</accession>
<gene>
    <name evidence="3" type="ORF">KDU71_12885</name>
</gene>
<feature type="signal peptide" evidence="1">
    <location>
        <begin position="1"/>
        <end position="21"/>
    </location>
</feature>
<name>A0A941IX56_9BACT</name>
<evidence type="ECO:0000259" key="2">
    <source>
        <dbReference type="Pfam" id="PF04389"/>
    </source>
</evidence>
<dbReference type="GO" id="GO:0008235">
    <property type="term" value="F:metalloexopeptidase activity"/>
    <property type="evidence" value="ECO:0007669"/>
    <property type="project" value="InterPro"/>
</dbReference>
<keyword evidence="4" id="KW-1185">Reference proteome</keyword>
<dbReference type="Proteomes" id="UP000679220">
    <property type="component" value="Unassembled WGS sequence"/>
</dbReference>
<feature type="chain" id="PRO_5037025853" evidence="1">
    <location>
        <begin position="22"/>
        <end position="517"/>
    </location>
</feature>
<evidence type="ECO:0000313" key="3">
    <source>
        <dbReference type="EMBL" id="MBR8536461.1"/>
    </source>
</evidence>
<dbReference type="Gene3D" id="3.40.630.10">
    <property type="entry name" value="Zn peptidases"/>
    <property type="match status" value="1"/>
</dbReference>
<dbReference type="AlphaFoldDB" id="A0A941IX56"/>